<gene>
    <name evidence="5" type="ORF">CBW24_05660</name>
</gene>
<dbReference type="AlphaFoldDB" id="A0A291LXR7"/>
<evidence type="ECO:0000256" key="3">
    <source>
        <dbReference type="ARBA" id="ARBA00022842"/>
    </source>
</evidence>
<dbReference type="Gene3D" id="3.20.20.120">
    <property type="entry name" value="Enolase-like C-terminal domain"/>
    <property type="match status" value="1"/>
</dbReference>
<dbReference type="Gene3D" id="3.30.390.10">
    <property type="entry name" value="Enolase-like, N-terminal domain"/>
    <property type="match status" value="1"/>
</dbReference>
<dbReference type="SMART" id="SM00922">
    <property type="entry name" value="MR_MLE"/>
    <property type="match status" value="1"/>
</dbReference>
<accession>A0A291LXR7</accession>
<dbReference type="PANTHER" id="PTHR13794:SF58">
    <property type="entry name" value="MITOCHONDRIAL ENOLASE SUPERFAMILY MEMBER 1"/>
    <property type="match status" value="1"/>
</dbReference>
<organism evidence="5 6">
    <name type="scientific">Pacificitalea manganoxidans</name>
    <dbReference type="NCBI Taxonomy" id="1411902"/>
    <lineage>
        <taxon>Bacteria</taxon>
        <taxon>Pseudomonadati</taxon>
        <taxon>Pseudomonadota</taxon>
        <taxon>Alphaproteobacteria</taxon>
        <taxon>Rhodobacterales</taxon>
        <taxon>Paracoccaceae</taxon>
        <taxon>Pacificitalea</taxon>
    </lineage>
</organism>
<dbReference type="InterPro" id="IPR029065">
    <property type="entry name" value="Enolase_C-like"/>
</dbReference>
<dbReference type="SUPFAM" id="SSF54826">
    <property type="entry name" value="Enolase N-terminal domain-like"/>
    <property type="match status" value="1"/>
</dbReference>
<evidence type="ECO:0000313" key="6">
    <source>
        <dbReference type="Proteomes" id="UP000219050"/>
    </source>
</evidence>
<evidence type="ECO:0000256" key="1">
    <source>
        <dbReference type="ARBA" id="ARBA00001946"/>
    </source>
</evidence>
<dbReference type="OrthoDB" id="9802699at2"/>
<sequence>MISSTRSRRRTSSRQMPSRTPIRCSFTTAFLRRSTMSPTTALTSATRLRLPRKGGTDVPRITRATLATHANDLGGKLWNPAIRWTVKHAVFVVLEDDAGNTGLGECWCFDTAPEALLAFLRTEVLPHFEGVDLAHVEGITNRLIDRATLTARHGILTSALAGIDLAVWDLRSQQDGLPLWRKLNANGSGTTSLYASGGLYGQDKTVHDLAREMAGFAAQGFGLSKMKIGGLSMDEDLARVHAALAAMPADAKLIVDGVYSYSAQEARQIYEALPEGRIEAFQSPVKAFDFAGMAELSRAGVPVMALEAEYRREVHAMLVHEAQIAFLQTAPIASGGVTGVRALADLCSGTRTRLSLEVSSTGVALMAACHIAAAEPLVAHVEYHSVHQVYFKEFGLGPGFDPRTFTLPGSPGLGVSLPEPELSAANYGNAPAAFQEPQKRP</sequence>
<dbReference type="GO" id="GO:0016836">
    <property type="term" value="F:hydro-lyase activity"/>
    <property type="evidence" value="ECO:0007669"/>
    <property type="project" value="TreeGrafter"/>
</dbReference>
<dbReference type="Pfam" id="PF13378">
    <property type="entry name" value="MR_MLE_C"/>
    <property type="match status" value="1"/>
</dbReference>
<keyword evidence="6" id="KW-1185">Reference proteome</keyword>
<proteinExistence type="predicted"/>
<feature type="domain" description="Mandelate racemase/muconate lactonizing enzyme C-terminal" evidence="4">
    <location>
        <begin position="206"/>
        <end position="302"/>
    </location>
</feature>
<evidence type="ECO:0000256" key="2">
    <source>
        <dbReference type="ARBA" id="ARBA00022723"/>
    </source>
</evidence>
<evidence type="ECO:0000313" key="5">
    <source>
        <dbReference type="EMBL" id="ATI41536.1"/>
    </source>
</evidence>
<protein>
    <recommendedName>
        <fullName evidence="4">Mandelate racemase/muconate lactonizing enzyme C-terminal domain-containing protein</fullName>
    </recommendedName>
</protein>
<dbReference type="Proteomes" id="UP000219050">
    <property type="component" value="Chromosome"/>
</dbReference>
<dbReference type="InterPro" id="IPR029017">
    <property type="entry name" value="Enolase-like_N"/>
</dbReference>
<dbReference type="InterPro" id="IPR036849">
    <property type="entry name" value="Enolase-like_C_sf"/>
</dbReference>
<dbReference type="InterPro" id="IPR013342">
    <property type="entry name" value="Mandelate_racemase_C"/>
</dbReference>
<dbReference type="SUPFAM" id="SSF51604">
    <property type="entry name" value="Enolase C-terminal domain-like"/>
    <property type="match status" value="1"/>
</dbReference>
<reference evidence="5 6" key="1">
    <citation type="submission" date="2017-05" db="EMBL/GenBank/DDBJ databases">
        <title>Comparative genomic and metabolic analysis of manganese-oxidizing mechanisms in Celeribater manganoxidans DY25T: its adaption to the environment of polymetallic nodule.</title>
        <authorList>
            <person name="Wang X."/>
        </authorList>
    </citation>
    <scope>NUCLEOTIDE SEQUENCE [LARGE SCALE GENOMIC DNA]</scope>
    <source>
        <strain evidence="5 6">DY25</strain>
    </source>
</reference>
<dbReference type="GO" id="GO:0000287">
    <property type="term" value="F:magnesium ion binding"/>
    <property type="evidence" value="ECO:0007669"/>
    <property type="project" value="TreeGrafter"/>
</dbReference>
<evidence type="ECO:0000259" key="4">
    <source>
        <dbReference type="SMART" id="SM00922"/>
    </source>
</evidence>
<name>A0A291LXR7_9RHOB</name>
<keyword evidence="2" id="KW-0479">Metal-binding</keyword>
<comment type="cofactor">
    <cofactor evidence="1">
        <name>Mg(2+)</name>
        <dbReference type="ChEBI" id="CHEBI:18420"/>
    </cofactor>
</comment>
<dbReference type="PANTHER" id="PTHR13794">
    <property type="entry name" value="ENOLASE SUPERFAMILY, MANDELATE RACEMASE"/>
    <property type="match status" value="1"/>
</dbReference>
<dbReference type="GO" id="GO:0016052">
    <property type="term" value="P:carbohydrate catabolic process"/>
    <property type="evidence" value="ECO:0007669"/>
    <property type="project" value="TreeGrafter"/>
</dbReference>
<dbReference type="InterPro" id="IPR046945">
    <property type="entry name" value="RHMD-like"/>
</dbReference>
<dbReference type="EMBL" id="CP021404">
    <property type="protein sequence ID" value="ATI41536.1"/>
    <property type="molecule type" value="Genomic_DNA"/>
</dbReference>
<dbReference type="Pfam" id="PF02746">
    <property type="entry name" value="MR_MLE_N"/>
    <property type="match status" value="1"/>
</dbReference>
<dbReference type="KEGG" id="cmag:CBW24_05660"/>
<keyword evidence="3" id="KW-0460">Magnesium</keyword>
<dbReference type="InterPro" id="IPR013341">
    <property type="entry name" value="Mandelate_racemase_N_dom"/>
</dbReference>